<dbReference type="PANTHER" id="PTHR46082">
    <property type="entry name" value="ATP/GTP-BINDING PROTEIN-RELATED"/>
    <property type="match status" value="1"/>
</dbReference>
<organism evidence="1 2">
    <name type="scientific">Blastococcus saxobsidens</name>
    <dbReference type="NCBI Taxonomy" id="138336"/>
    <lineage>
        <taxon>Bacteria</taxon>
        <taxon>Bacillati</taxon>
        <taxon>Actinomycetota</taxon>
        <taxon>Actinomycetes</taxon>
        <taxon>Geodermatophilales</taxon>
        <taxon>Geodermatophilaceae</taxon>
        <taxon>Blastococcus</taxon>
    </lineage>
</organism>
<dbReference type="Gene3D" id="1.25.40.10">
    <property type="entry name" value="Tetratricopeptide repeat domain"/>
    <property type="match status" value="1"/>
</dbReference>
<dbReference type="Pfam" id="PF13424">
    <property type="entry name" value="TPR_12"/>
    <property type="match status" value="1"/>
</dbReference>
<dbReference type="RefSeq" id="WP_163207224.1">
    <property type="nucleotide sequence ID" value="NZ_JAAGWG010000030.1"/>
</dbReference>
<dbReference type="InterPro" id="IPR011990">
    <property type="entry name" value="TPR-like_helical_dom_sf"/>
</dbReference>
<dbReference type="InterPro" id="IPR053137">
    <property type="entry name" value="NLR-like"/>
</dbReference>
<proteinExistence type="predicted"/>
<gene>
    <name evidence="1" type="ORF">GCU60_16545</name>
</gene>
<name>A0A6L9W6B0_9ACTN</name>
<accession>A0A6L9W6B0</accession>
<dbReference type="AlphaFoldDB" id="A0A6L9W6B0"/>
<sequence>MSYEPEAQRAAAHSVTELRDPTTFPPAAVELLQRTLEEFERVHGTEHTRTVDLRRHFAVVLQSRGRVSEALPHFERVLLAHERSLGSSAPETLEARYELALAHRDAGRHEQGLIVLADTVVEAERTLGAGHALAIASRQLRAELLDSGGG</sequence>
<evidence type="ECO:0000313" key="2">
    <source>
        <dbReference type="Proteomes" id="UP000479241"/>
    </source>
</evidence>
<dbReference type="EMBL" id="JAAGWG010000030">
    <property type="protein sequence ID" value="NEK87352.1"/>
    <property type="molecule type" value="Genomic_DNA"/>
</dbReference>
<evidence type="ECO:0000313" key="1">
    <source>
        <dbReference type="EMBL" id="NEK87352.1"/>
    </source>
</evidence>
<dbReference type="SUPFAM" id="SSF48452">
    <property type="entry name" value="TPR-like"/>
    <property type="match status" value="1"/>
</dbReference>
<reference evidence="1 2" key="1">
    <citation type="submission" date="2019-12" db="EMBL/GenBank/DDBJ databases">
        <title>the WGS of Blastococcus saxobsidens 67B17.</title>
        <authorList>
            <person name="Jiang Z."/>
        </authorList>
    </citation>
    <scope>NUCLEOTIDE SEQUENCE [LARGE SCALE GENOMIC DNA]</scope>
    <source>
        <strain evidence="1 2">67B17</strain>
    </source>
</reference>
<dbReference type="PANTHER" id="PTHR46082:SF6">
    <property type="entry name" value="AAA+ ATPASE DOMAIN-CONTAINING PROTEIN-RELATED"/>
    <property type="match status" value="1"/>
</dbReference>
<comment type="caution">
    <text evidence="1">The sequence shown here is derived from an EMBL/GenBank/DDBJ whole genome shotgun (WGS) entry which is preliminary data.</text>
</comment>
<protein>
    <submittedName>
        <fullName evidence="1">Tetratricopeptide repeat protein</fullName>
    </submittedName>
</protein>
<dbReference type="Proteomes" id="UP000479241">
    <property type="component" value="Unassembled WGS sequence"/>
</dbReference>